<accession>A0ABY4QK37</accession>
<dbReference type="EMBL" id="CP097320">
    <property type="protein sequence ID" value="UQX11382.1"/>
    <property type="molecule type" value="Genomic_DNA"/>
</dbReference>
<feature type="domain" description="HTH merR-type" evidence="2">
    <location>
        <begin position="14"/>
        <end position="82"/>
    </location>
</feature>
<feature type="compositionally biased region" description="Polar residues" evidence="1">
    <location>
        <begin position="88"/>
        <end position="97"/>
    </location>
</feature>
<gene>
    <name evidence="3" type="ORF">M5I08_02320</name>
</gene>
<keyword evidence="4" id="KW-1185">Reference proteome</keyword>
<dbReference type="InterPro" id="IPR000551">
    <property type="entry name" value="MerR-type_HTH_dom"/>
</dbReference>
<dbReference type="PROSITE" id="PS50937">
    <property type="entry name" value="HTH_MERR_2"/>
    <property type="match status" value="1"/>
</dbReference>
<organism evidence="3 4">
    <name type="scientific">Candidatus Mycobacterium methanotrophicum</name>
    <dbReference type="NCBI Taxonomy" id="2943498"/>
    <lineage>
        <taxon>Bacteria</taxon>
        <taxon>Bacillati</taxon>
        <taxon>Actinomycetota</taxon>
        <taxon>Actinomycetes</taxon>
        <taxon>Mycobacteriales</taxon>
        <taxon>Mycobacteriaceae</taxon>
        <taxon>Mycobacterium</taxon>
    </lineage>
</organism>
<protein>
    <submittedName>
        <fullName evidence="3">Helix-turn-helix transcriptional regulator</fullName>
    </submittedName>
</protein>
<evidence type="ECO:0000259" key="2">
    <source>
        <dbReference type="PROSITE" id="PS50937"/>
    </source>
</evidence>
<dbReference type="CDD" id="cd04766">
    <property type="entry name" value="HTH_HspR"/>
    <property type="match status" value="1"/>
</dbReference>
<dbReference type="PANTHER" id="PTHR30204">
    <property type="entry name" value="REDOX-CYCLING DRUG-SENSING TRANSCRIPTIONAL ACTIVATOR SOXR"/>
    <property type="match status" value="1"/>
</dbReference>
<dbReference type="InterPro" id="IPR047057">
    <property type="entry name" value="MerR_fam"/>
</dbReference>
<name>A0ABY4QK37_9MYCO</name>
<dbReference type="Proteomes" id="UP001056610">
    <property type="component" value="Chromosome"/>
</dbReference>
<evidence type="ECO:0000256" key="1">
    <source>
        <dbReference type="SAM" id="MobiDB-lite"/>
    </source>
</evidence>
<sequence length="125" mass="13805">MTSHDTTPRSGRGVYGISVASELSGVGPQTLRLYERWGLLTPSRTQGGTRRYSDDDLERLQRISELVDQGINLAGVVQILELEDKNSQLESDNTVLRSDNAELKSGRTGSTSAHPEKRRRAANHD</sequence>
<dbReference type="SMART" id="SM00422">
    <property type="entry name" value="HTH_MERR"/>
    <property type="match status" value="1"/>
</dbReference>
<evidence type="ECO:0000313" key="3">
    <source>
        <dbReference type="EMBL" id="UQX11382.1"/>
    </source>
</evidence>
<dbReference type="Pfam" id="PF13411">
    <property type="entry name" value="MerR_1"/>
    <property type="match status" value="1"/>
</dbReference>
<evidence type="ECO:0000313" key="4">
    <source>
        <dbReference type="Proteomes" id="UP001056610"/>
    </source>
</evidence>
<dbReference type="PANTHER" id="PTHR30204:SF58">
    <property type="entry name" value="HTH-TYPE TRANSCRIPTIONAL REGULATOR YFMP"/>
    <property type="match status" value="1"/>
</dbReference>
<dbReference type="RefSeq" id="WP_219067632.1">
    <property type="nucleotide sequence ID" value="NZ_CAJUXY010000022.1"/>
</dbReference>
<feature type="region of interest" description="Disordered" evidence="1">
    <location>
        <begin position="87"/>
        <end position="125"/>
    </location>
</feature>
<feature type="compositionally biased region" description="Basic residues" evidence="1">
    <location>
        <begin position="116"/>
        <end position="125"/>
    </location>
</feature>
<reference evidence="3" key="1">
    <citation type="submission" date="2022-05" db="EMBL/GenBank/DDBJ databases">
        <title>A methanotrophic Mycobacterium dominates a cave microbial ecosystem.</title>
        <authorList>
            <person name="Van Spanning R.J.M."/>
            <person name="Guan Q."/>
            <person name="Melkonian C."/>
            <person name="Gallant J."/>
            <person name="Polerecky L."/>
            <person name="Flot J.-F."/>
            <person name="Brandt B.W."/>
            <person name="Braster M."/>
            <person name="Iturbe Espinoza P."/>
            <person name="Aerts J."/>
            <person name="Meima-Franke M."/>
            <person name="Piersma S.R."/>
            <person name="Bunduc C."/>
            <person name="Ummels R."/>
            <person name="Pain A."/>
            <person name="Fleming E.J."/>
            <person name="van der Wel N."/>
            <person name="Gherman V.D."/>
            <person name="Sarbu S.M."/>
            <person name="Bodelier P.L.E."/>
            <person name="Bitter W."/>
        </authorList>
    </citation>
    <scope>NUCLEOTIDE SEQUENCE</scope>
    <source>
        <strain evidence="3">Sulfur Cave</strain>
    </source>
</reference>
<proteinExistence type="predicted"/>